<dbReference type="PROSITE" id="PS00690">
    <property type="entry name" value="DEAH_ATP_HELICASE"/>
    <property type="match status" value="1"/>
</dbReference>
<dbReference type="PROSITE" id="PS51194">
    <property type="entry name" value="HELICASE_CTER"/>
    <property type="match status" value="1"/>
</dbReference>
<feature type="coiled-coil region" evidence="17">
    <location>
        <begin position="504"/>
        <end position="543"/>
    </location>
</feature>
<dbReference type="InterPro" id="IPR027417">
    <property type="entry name" value="P-loop_NTPase"/>
</dbReference>
<dbReference type="InterPro" id="IPR031053">
    <property type="entry name" value="ALC1"/>
</dbReference>
<dbReference type="GeneTree" id="ENSGT00940000159402"/>
<dbReference type="Proteomes" id="UP000016665">
    <property type="component" value="Chromosome 1"/>
</dbReference>
<comment type="function">
    <text evidence="14">ATP-dependent chromatin remodeler that mediates chromatin-remodeling following DNA damage. Recruited to DNA damage sites through interaction with poly-ADP-ribose: specifically recognizes and binds histones that are poly-ADP-ribosylated on serine residues in response to DNA damage. Poly-ADP-ribose-binding activates the ATP-dependent chromatin remodeler activity, thereby regulating chromatin during DNA repair. Catalyzes nucleosome sliding away from DNA breaks in an ATP-dependent manner. Chromatin remodeling activity promotes PARP2 removal from chromatin.</text>
</comment>
<evidence type="ECO:0000313" key="20">
    <source>
        <dbReference type="Ensembl" id="ENSFALP00000020416.1"/>
    </source>
</evidence>
<dbReference type="InterPro" id="IPR014001">
    <property type="entry name" value="Helicase_ATP-bd"/>
</dbReference>
<keyword evidence="6" id="KW-0547">Nucleotide-binding</keyword>
<evidence type="ECO:0000256" key="16">
    <source>
        <dbReference type="ARBA" id="ARBA00074084"/>
    </source>
</evidence>
<accession>A0A803VCG0</accession>
<evidence type="ECO:0000256" key="7">
    <source>
        <dbReference type="ARBA" id="ARBA00022763"/>
    </source>
</evidence>
<keyword evidence="9" id="KW-0067">ATP-binding</keyword>
<evidence type="ECO:0000256" key="10">
    <source>
        <dbReference type="ARBA" id="ARBA00023054"/>
    </source>
</evidence>
<dbReference type="GO" id="GO:0005694">
    <property type="term" value="C:chromosome"/>
    <property type="evidence" value="ECO:0007669"/>
    <property type="project" value="UniProtKB-SubCell"/>
</dbReference>
<dbReference type="AlphaFoldDB" id="A0A803VCG0"/>
<dbReference type="InterPro" id="IPR001650">
    <property type="entry name" value="Helicase_C-like"/>
</dbReference>
<reference evidence="20" key="2">
    <citation type="submission" date="2025-08" db="UniProtKB">
        <authorList>
            <consortium name="Ensembl"/>
        </authorList>
    </citation>
    <scope>IDENTIFICATION</scope>
</reference>
<feature type="domain" description="Helicase ATP-binding" evidence="18">
    <location>
        <begin position="32"/>
        <end position="197"/>
    </location>
</feature>
<reference evidence="20 21" key="1">
    <citation type="journal article" date="2012" name="Nature">
        <title>The genomic landscape of species divergence in Ficedula flycatchers.</title>
        <authorList>
            <person name="Ellegren H."/>
            <person name="Smeds L."/>
            <person name="Burri R."/>
            <person name="Olason P.I."/>
            <person name="Backstrom N."/>
            <person name="Kawakami T."/>
            <person name="Kunstner A."/>
            <person name="Makinen H."/>
            <person name="Nadachowska-Brzyska K."/>
            <person name="Qvarnstrom A."/>
            <person name="Uebbing S."/>
            <person name="Wolf J.B."/>
        </authorList>
    </citation>
    <scope>NUCLEOTIDE SEQUENCE [LARGE SCALE GENOMIC DNA]</scope>
</reference>
<evidence type="ECO:0000256" key="8">
    <source>
        <dbReference type="ARBA" id="ARBA00022801"/>
    </source>
</evidence>
<evidence type="ECO:0000256" key="1">
    <source>
        <dbReference type="ARBA" id="ARBA00004123"/>
    </source>
</evidence>
<keyword evidence="5" id="KW-0597">Phosphoprotein</keyword>
<dbReference type="InterPro" id="IPR000330">
    <property type="entry name" value="SNF2_N"/>
</dbReference>
<evidence type="ECO:0000256" key="4">
    <source>
        <dbReference type="ARBA" id="ARBA00022454"/>
    </source>
</evidence>
<evidence type="ECO:0000256" key="12">
    <source>
        <dbReference type="ARBA" id="ARBA00023242"/>
    </source>
</evidence>
<dbReference type="CDD" id="cd03331">
    <property type="entry name" value="Macro_Poa1p-like_SNF2"/>
    <property type="match status" value="1"/>
</dbReference>
<dbReference type="GO" id="GO:0016787">
    <property type="term" value="F:hydrolase activity"/>
    <property type="evidence" value="ECO:0007669"/>
    <property type="project" value="UniProtKB-KW"/>
</dbReference>
<evidence type="ECO:0000256" key="11">
    <source>
        <dbReference type="ARBA" id="ARBA00023204"/>
    </source>
</evidence>
<dbReference type="Pfam" id="PF00271">
    <property type="entry name" value="Helicase_C"/>
    <property type="match status" value="1"/>
</dbReference>
<name>A0A803VCG0_FICAL</name>
<dbReference type="FunFam" id="3.40.50.300:FF:000607">
    <property type="entry name" value="chromodomain-helicase-DNA-binding protein 1-like isoform X1"/>
    <property type="match status" value="1"/>
</dbReference>
<dbReference type="PROSITE" id="PS51192">
    <property type="entry name" value="HELICASE_ATP_BIND_1"/>
    <property type="match status" value="1"/>
</dbReference>
<dbReference type="GO" id="GO:0003678">
    <property type="term" value="F:DNA helicase activity"/>
    <property type="evidence" value="ECO:0007669"/>
    <property type="project" value="InterPro"/>
</dbReference>
<dbReference type="InterPro" id="IPR002464">
    <property type="entry name" value="DNA/RNA_helicase_DEAH_CS"/>
</dbReference>
<dbReference type="Ensembl" id="ENSFALT00000033755.1">
    <property type="protein sequence ID" value="ENSFALP00000020416.1"/>
    <property type="gene ID" value="ENSFALG00000006087.2"/>
</dbReference>
<reference evidence="20" key="3">
    <citation type="submission" date="2025-09" db="UniProtKB">
        <authorList>
            <consortium name="Ensembl"/>
        </authorList>
    </citation>
    <scope>IDENTIFICATION</scope>
</reference>
<evidence type="ECO:0000256" key="13">
    <source>
        <dbReference type="ARBA" id="ARBA00048778"/>
    </source>
</evidence>
<keyword evidence="11" id="KW-0234">DNA repair</keyword>
<dbReference type="PANTHER" id="PTHR47157:SF1">
    <property type="entry name" value="CHROMODOMAIN-HELICASE-DNA-BINDING PROTEIN 1-LIKE"/>
    <property type="match status" value="1"/>
</dbReference>
<comment type="subunit">
    <text evidence="15">Interacts with nucleosomes; interacts with the acidic patch of histones. Interacts (via macro domain) with PARP1; interacts only when PARP1 is poly-ADP-ribosylated (PARylated). Interacts with CIAO1.</text>
</comment>
<dbReference type="InterPro" id="IPR038718">
    <property type="entry name" value="SNF2-like_sf"/>
</dbReference>
<evidence type="ECO:0000256" key="3">
    <source>
        <dbReference type="ARBA" id="ARBA00007025"/>
    </source>
</evidence>
<dbReference type="PANTHER" id="PTHR47157">
    <property type="entry name" value="CHROMODOMAIN-HELICASE-DNA-BINDING PROTEIN 1-LIKE"/>
    <property type="match status" value="1"/>
</dbReference>
<dbReference type="InterPro" id="IPR049730">
    <property type="entry name" value="SNF2/RAD54-like_C"/>
</dbReference>
<keyword evidence="21" id="KW-1185">Reference proteome</keyword>
<dbReference type="CDD" id="cd18793">
    <property type="entry name" value="SF2_C_SNF"/>
    <property type="match status" value="1"/>
</dbReference>
<organism evidence="20 21">
    <name type="scientific">Ficedula albicollis</name>
    <name type="common">Collared flycatcher</name>
    <name type="synonym">Muscicapa albicollis</name>
    <dbReference type="NCBI Taxonomy" id="59894"/>
    <lineage>
        <taxon>Eukaryota</taxon>
        <taxon>Metazoa</taxon>
        <taxon>Chordata</taxon>
        <taxon>Craniata</taxon>
        <taxon>Vertebrata</taxon>
        <taxon>Euteleostomi</taxon>
        <taxon>Archelosauria</taxon>
        <taxon>Archosauria</taxon>
        <taxon>Dinosauria</taxon>
        <taxon>Saurischia</taxon>
        <taxon>Theropoda</taxon>
        <taxon>Coelurosauria</taxon>
        <taxon>Aves</taxon>
        <taxon>Neognathae</taxon>
        <taxon>Neoaves</taxon>
        <taxon>Telluraves</taxon>
        <taxon>Australaves</taxon>
        <taxon>Passeriformes</taxon>
        <taxon>Muscicapidae</taxon>
        <taxon>Ficedula</taxon>
    </lineage>
</organism>
<comment type="subcellular location">
    <subcellularLocation>
        <location evidence="2">Chromosome</location>
    </subcellularLocation>
    <subcellularLocation>
        <location evidence="1">Nucleus</location>
    </subcellularLocation>
</comment>
<evidence type="ECO:0000256" key="5">
    <source>
        <dbReference type="ARBA" id="ARBA00022553"/>
    </source>
</evidence>
<keyword evidence="10 17" id="KW-0175">Coiled coil</keyword>
<evidence type="ECO:0000259" key="18">
    <source>
        <dbReference type="PROSITE" id="PS51192"/>
    </source>
</evidence>
<dbReference type="FunFam" id="3.40.50.10810:FF:000037">
    <property type="entry name" value="chromodomain-helicase-DNA-binding protein 1-like isoform X1"/>
    <property type="match status" value="1"/>
</dbReference>
<dbReference type="GO" id="GO:0006281">
    <property type="term" value="P:DNA repair"/>
    <property type="evidence" value="ECO:0007669"/>
    <property type="project" value="UniProtKB-KW"/>
</dbReference>
<dbReference type="Gene3D" id="3.40.220.10">
    <property type="entry name" value="Leucine Aminopeptidase, subunit E, domain 1"/>
    <property type="match status" value="1"/>
</dbReference>
<proteinExistence type="inferred from homology"/>
<dbReference type="SMART" id="SM00487">
    <property type="entry name" value="DEXDc"/>
    <property type="match status" value="1"/>
</dbReference>
<dbReference type="GO" id="GO:0005634">
    <property type="term" value="C:nucleus"/>
    <property type="evidence" value="ECO:0007669"/>
    <property type="project" value="UniProtKB-SubCell"/>
</dbReference>
<evidence type="ECO:0000256" key="15">
    <source>
        <dbReference type="ARBA" id="ARBA00066044"/>
    </source>
</evidence>
<keyword evidence="7" id="KW-0227">DNA damage</keyword>
<keyword evidence="12" id="KW-0539">Nucleus</keyword>
<comment type="similarity">
    <text evidence="3">Belongs to the SNF2/RAD54 helicase family.</text>
</comment>
<dbReference type="InterPro" id="IPR043472">
    <property type="entry name" value="Macro_dom-like"/>
</dbReference>
<dbReference type="SUPFAM" id="SSF52949">
    <property type="entry name" value="Macro domain-like"/>
    <property type="match status" value="1"/>
</dbReference>
<dbReference type="SMART" id="SM00490">
    <property type="entry name" value="HELICc"/>
    <property type="match status" value="1"/>
</dbReference>
<evidence type="ECO:0000256" key="14">
    <source>
        <dbReference type="ARBA" id="ARBA00053075"/>
    </source>
</evidence>
<dbReference type="Gene3D" id="3.40.50.10810">
    <property type="entry name" value="Tandem AAA-ATPase domain"/>
    <property type="match status" value="1"/>
</dbReference>
<gene>
    <name evidence="20" type="primary">CHD1L</name>
</gene>
<evidence type="ECO:0000256" key="2">
    <source>
        <dbReference type="ARBA" id="ARBA00004286"/>
    </source>
</evidence>
<evidence type="ECO:0000256" key="9">
    <source>
        <dbReference type="ARBA" id="ARBA00022840"/>
    </source>
</evidence>
<dbReference type="GO" id="GO:0005524">
    <property type="term" value="F:ATP binding"/>
    <property type="evidence" value="ECO:0007669"/>
    <property type="project" value="UniProtKB-KW"/>
</dbReference>
<evidence type="ECO:0000256" key="6">
    <source>
        <dbReference type="ARBA" id="ARBA00022741"/>
    </source>
</evidence>
<evidence type="ECO:0000313" key="21">
    <source>
        <dbReference type="Proteomes" id="UP000016665"/>
    </source>
</evidence>
<dbReference type="FunFam" id="3.40.220.10:FF:000004">
    <property type="entry name" value="chromodomain-helicase-DNA-binding protein 1-like isoform X1"/>
    <property type="match status" value="1"/>
</dbReference>
<dbReference type="Pfam" id="PF00176">
    <property type="entry name" value="SNF2-rel_dom"/>
    <property type="match status" value="1"/>
</dbReference>
<evidence type="ECO:0000259" key="19">
    <source>
        <dbReference type="PROSITE" id="PS51194"/>
    </source>
</evidence>
<keyword evidence="8" id="KW-0378">Hydrolase</keyword>
<protein>
    <recommendedName>
        <fullName evidence="16">Chromodomain-helicase-DNA-binding protein 1-like</fullName>
    </recommendedName>
</protein>
<keyword evidence="4" id="KW-0158">Chromosome</keyword>
<feature type="domain" description="Helicase C-terminal" evidence="19">
    <location>
        <begin position="325"/>
        <end position="487"/>
    </location>
</feature>
<dbReference type="Gene3D" id="3.40.50.300">
    <property type="entry name" value="P-loop containing nucleotide triphosphate hydrolases"/>
    <property type="match status" value="1"/>
</dbReference>
<comment type="catalytic activity">
    <reaction evidence="13">
        <text>ATP + H2O = ADP + phosphate + H(+)</text>
        <dbReference type="Rhea" id="RHEA:13065"/>
        <dbReference type="ChEBI" id="CHEBI:15377"/>
        <dbReference type="ChEBI" id="CHEBI:15378"/>
        <dbReference type="ChEBI" id="CHEBI:30616"/>
        <dbReference type="ChEBI" id="CHEBI:43474"/>
        <dbReference type="ChEBI" id="CHEBI:456216"/>
    </reaction>
    <physiologicalReaction direction="left-to-right" evidence="13">
        <dbReference type="Rhea" id="RHEA:13066"/>
    </physiologicalReaction>
</comment>
<sequence length="768" mass="87020">VAQYITLDVTKSLLFPGIKLRPYQLEGINWLVQCYEVQHGCILADEMGLGKTCQTISLLLYLTKKISSKERFLILCPLSVLSNWKEELERFGPGLSFITYVGSKEERPKLQESLKEDSHFYAFLTTYEICLKDAAFLKSFSWAALVVDEAHRLKNQNSLLYKTLSEFSIGFSLLLTGTPVQNSLQELYSLLSLIEPDIFPREQVKEFVEYYQVIEKESEPAKELHSLLQPFLLRRVKSEVAAELPKKVEVVLYHGMSALQKKYYKAILTKDLDAFENETGRKVTLQNVLIQLRKCVAHPYLFNGVEPEPFEIGDHIVEASGKMCLLDKLLSFLYAGGHRVLLFSQMTQLLDILQDYMDYRGYSYERLDGSVRGEERHLAIKNFGQQPIFIFLLSTRAGGVGMNLTAADTVIFTDSDFNPQNDMQAIARAHRIGQHKPVKIIRLIGRDTVEEIIYRRAASKLQLTNAIVEGGQFALGAPKPQGTAELQALLTGLREQSARRKHLLSEEELEARKKKRQEAAAKRARLMEEKKAAKAEAEHKKKMAWWEANHYTSTCLPSEESGSEEEFEEDEFGQNVHLDCKDGDQNYIKYVMGDVTHPQAEEGDAIIVHCLDDSGRWGRGGLFTALEARSDQPRKIYEMAGKMKDLELGGTLLFPIDDKISRKRGQDLLALIVAQHRDRSNNLSGIKLSALEKGLKKIYLAAKKRNATVHLPRIGYATKGFNWYGTERLIRKHLATQGVPTLIYYFSRNKGSSSASQPYSPSTTVSKP</sequence>
<dbReference type="SUPFAM" id="SSF52540">
    <property type="entry name" value="P-loop containing nucleoside triphosphate hydrolases"/>
    <property type="match status" value="2"/>
</dbReference>
<evidence type="ECO:0000256" key="17">
    <source>
        <dbReference type="SAM" id="Coils"/>
    </source>
</evidence>
<dbReference type="GO" id="GO:0006338">
    <property type="term" value="P:chromatin remodeling"/>
    <property type="evidence" value="ECO:0007669"/>
    <property type="project" value="InterPro"/>
</dbReference>